<evidence type="ECO:0000313" key="2">
    <source>
        <dbReference type="Proteomes" id="UP000499080"/>
    </source>
</evidence>
<name>A0A4Y2HM14_ARAVE</name>
<dbReference type="Proteomes" id="UP000499080">
    <property type="component" value="Unassembled WGS sequence"/>
</dbReference>
<keyword evidence="2" id="KW-1185">Reference proteome</keyword>
<gene>
    <name evidence="1" type="ORF">AVEN_13003_1</name>
</gene>
<proteinExistence type="predicted"/>
<evidence type="ECO:0000313" key="1">
    <source>
        <dbReference type="EMBL" id="GBM66406.1"/>
    </source>
</evidence>
<accession>A0A4Y2HM14</accession>
<dbReference type="EMBL" id="BGPR01002024">
    <property type="protein sequence ID" value="GBM66406.1"/>
    <property type="molecule type" value="Genomic_DNA"/>
</dbReference>
<protein>
    <submittedName>
        <fullName evidence="1">Uncharacterized protein</fullName>
    </submittedName>
</protein>
<dbReference type="AlphaFoldDB" id="A0A4Y2HM14"/>
<organism evidence="1 2">
    <name type="scientific">Araneus ventricosus</name>
    <name type="common">Orbweaver spider</name>
    <name type="synonym">Epeira ventricosa</name>
    <dbReference type="NCBI Taxonomy" id="182803"/>
    <lineage>
        <taxon>Eukaryota</taxon>
        <taxon>Metazoa</taxon>
        <taxon>Ecdysozoa</taxon>
        <taxon>Arthropoda</taxon>
        <taxon>Chelicerata</taxon>
        <taxon>Arachnida</taxon>
        <taxon>Araneae</taxon>
        <taxon>Araneomorphae</taxon>
        <taxon>Entelegynae</taxon>
        <taxon>Araneoidea</taxon>
        <taxon>Araneidae</taxon>
        <taxon>Araneus</taxon>
    </lineage>
</organism>
<sequence length="102" mass="11593">MYSAHTIPDGLYNTRLHNPSRIHTIETLEKSNRLAIPLRRCAFHIGKRRNVEGLEGFCHGADLRSSTSNIFRIYGNFYVQSAHTIPDDCTIPDCAIHHAFTL</sequence>
<comment type="caution">
    <text evidence="1">The sequence shown here is derived from an EMBL/GenBank/DDBJ whole genome shotgun (WGS) entry which is preliminary data.</text>
</comment>
<reference evidence="1 2" key="1">
    <citation type="journal article" date="2019" name="Sci. Rep.">
        <title>Orb-weaving spider Araneus ventricosus genome elucidates the spidroin gene catalogue.</title>
        <authorList>
            <person name="Kono N."/>
            <person name="Nakamura H."/>
            <person name="Ohtoshi R."/>
            <person name="Moran D.A.P."/>
            <person name="Shinohara A."/>
            <person name="Yoshida Y."/>
            <person name="Fujiwara M."/>
            <person name="Mori M."/>
            <person name="Tomita M."/>
            <person name="Arakawa K."/>
        </authorList>
    </citation>
    <scope>NUCLEOTIDE SEQUENCE [LARGE SCALE GENOMIC DNA]</scope>
</reference>